<feature type="region of interest" description="Disordered" evidence="1">
    <location>
        <begin position="33"/>
        <end position="61"/>
    </location>
</feature>
<keyword evidence="2" id="KW-0812">Transmembrane</keyword>
<dbReference type="Proteomes" id="UP001175353">
    <property type="component" value="Unassembled WGS sequence"/>
</dbReference>
<proteinExistence type="predicted"/>
<sequence length="494" mass="53868">MPSKERPQEDPGPQAVTIDDGLEVVPEFRLRAPLDRNSSLSKPEHYLQSPASTREEKIVSQDQRPYDYLQDTQAPEVSEPATYEVNVEEDVVGQVNKRSRKCGMKKSAFIWLIAAVAVIVMIAAILGGVLGSVLRTNNTQQATPSNISTYGPTFLQTQAMDQTGLALLSPAGGSTLYSYYLDIDGAVLENQWENGLWLTSGHNISNTYVVTSDVAINSPLAAISYTMNSTTFRQLFFFDGNGLVTTVNTSGGSNWSEPYNVLPNATSLPNTLALAAIADTQSTGLNGIRLYYGEDPLQFEVYVADIAGSTNGVIQELGVEFLERTENPLWHTLTAFSYSDPDTGVACVLEKSTNHVYMRNSSTSALQQWQWDYTNPDTTIWQLKATTPWNESIAKGADIAATTDGISTDYIFYQNTNNQTVRALYYGQNITDFVSDLDSLNVASLGYSLSAVWSTGSSRGAVVLTQNRTAPTEMIYALITRNGQAEGGTSYTGP</sequence>
<evidence type="ECO:0000313" key="4">
    <source>
        <dbReference type="Proteomes" id="UP001175353"/>
    </source>
</evidence>
<name>A0AAN6JW78_9PEZI</name>
<dbReference type="EMBL" id="JAUJLE010000879">
    <property type="protein sequence ID" value="KAK0950239.1"/>
    <property type="molecule type" value="Genomic_DNA"/>
</dbReference>
<keyword evidence="2" id="KW-0472">Membrane</keyword>
<reference evidence="3" key="1">
    <citation type="submission" date="2023-06" db="EMBL/GenBank/DDBJ databases">
        <title>Black Yeasts Isolated from many extreme environments.</title>
        <authorList>
            <person name="Coleine C."/>
            <person name="Stajich J.E."/>
            <person name="Selbmann L."/>
        </authorList>
    </citation>
    <scope>NUCLEOTIDE SEQUENCE</scope>
    <source>
        <strain evidence="3">CCFEE 5200</strain>
    </source>
</reference>
<feature type="transmembrane region" description="Helical" evidence="2">
    <location>
        <begin position="108"/>
        <end position="134"/>
    </location>
</feature>
<protein>
    <recommendedName>
        <fullName evidence="5">Fucose-specific lectin</fullName>
    </recommendedName>
</protein>
<evidence type="ECO:0000256" key="2">
    <source>
        <dbReference type="SAM" id="Phobius"/>
    </source>
</evidence>
<dbReference type="Gene3D" id="2.120.10.70">
    <property type="entry name" value="Fucose-specific lectin"/>
    <property type="match status" value="1"/>
</dbReference>
<keyword evidence="2" id="KW-1133">Transmembrane helix</keyword>
<evidence type="ECO:0000313" key="3">
    <source>
        <dbReference type="EMBL" id="KAK0950239.1"/>
    </source>
</evidence>
<dbReference type="AlphaFoldDB" id="A0AAN6JW78"/>
<evidence type="ECO:0000256" key="1">
    <source>
        <dbReference type="SAM" id="MobiDB-lite"/>
    </source>
</evidence>
<feature type="region of interest" description="Disordered" evidence="1">
    <location>
        <begin position="1"/>
        <end position="21"/>
    </location>
</feature>
<dbReference type="SUPFAM" id="SSF89372">
    <property type="entry name" value="Fucose-specific lectin"/>
    <property type="match status" value="1"/>
</dbReference>
<gene>
    <name evidence="3" type="ORF">LTR91_025817</name>
</gene>
<accession>A0AAN6JW78</accession>
<evidence type="ECO:0008006" key="5">
    <source>
        <dbReference type="Google" id="ProtNLM"/>
    </source>
</evidence>
<comment type="caution">
    <text evidence="3">The sequence shown here is derived from an EMBL/GenBank/DDBJ whole genome shotgun (WGS) entry which is preliminary data.</text>
</comment>
<keyword evidence="4" id="KW-1185">Reference proteome</keyword>
<organism evidence="3 4">
    <name type="scientific">Friedmanniomyces endolithicus</name>
    <dbReference type="NCBI Taxonomy" id="329885"/>
    <lineage>
        <taxon>Eukaryota</taxon>
        <taxon>Fungi</taxon>
        <taxon>Dikarya</taxon>
        <taxon>Ascomycota</taxon>
        <taxon>Pezizomycotina</taxon>
        <taxon>Dothideomycetes</taxon>
        <taxon>Dothideomycetidae</taxon>
        <taxon>Mycosphaerellales</taxon>
        <taxon>Teratosphaeriaceae</taxon>
        <taxon>Friedmanniomyces</taxon>
    </lineage>
</organism>